<dbReference type="CDD" id="cd07034">
    <property type="entry name" value="TPP_PYR_PFOR_IOR-alpha_like"/>
    <property type="match status" value="1"/>
</dbReference>
<dbReference type="SUPFAM" id="SSF52922">
    <property type="entry name" value="TK C-terminal domain-like"/>
    <property type="match status" value="1"/>
</dbReference>
<dbReference type="Pfam" id="PF20169">
    <property type="entry name" value="DUF6537"/>
    <property type="match status" value="1"/>
</dbReference>
<dbReference type="EMBL" id="CP021108">
    <property type="protein sequence ID" value="ARP82862.1"/>
    <property type="molecule type" value="Genomic_DNA"/>
</dbReference>
<dbReference type="InterPro" id="IPR002880">
    <property type="entry name" value="Pyrv_Fd/Flavodoxin_OxRdtase_N"/>
</dbReference>
<organism evidence="4 5">
    <name type="scientific">Bordetella genomosp. 8</name>
    <dbReference type="NCBI Taxonomy" id="1416806"/>
    <lineage>
        <taxon>Bacteria</taxon>
        <taxon>Pseudomonadati</taxon>
        <taxon>Pseudomonadota</taxon>
        <taxon>Betaproteobacteria</taxon>
        <taxon>Burkholderiales</taxon>
        <taxon>Alcaligenaceae</taxon>
        <taxon>Bordetella</taxon>
    </lineage>
</organism>
<dbReference type="NCBIfam" id="NF009589">
    <property type="entry name" value="PRK13030.1"/>
    <property type="match status" value="1"/>
</dbReference>
<feature type="domain" description="DUF6537" evidence="3">
    <location>
        <begin position="946"/>
        <end position="1153"/>
    </location>
</feature>
<dbReference type="GO" id="GO:0016903">
    <property type="term" value="F:oxidoreductase activity, acting on the aldehyde or oxo group of donors"/>
    <property type="evidence" value="ECO:0007669"/>
    <property type="project" value="InterPro"/>
</dbReference>
<dbReference type="STRING" id="1416806.CAL12_19950"/>
<dbReference type="SUPFAM" id="SSF53323">
    <property type="entry name" value="Pyruvate-ferredoxin oxidoreductase, PFOR, domain III"/>
    <property type="match status" value="1"/>
</dbReference>
<sequence>MDGTPIAELGLDLDYRLEDNYTRTEGRVFLTGTQALLRMLLTQRRLDRERGLNTAGFASGYRGSPLGGVDMAMWKARKILDANQISFLPAINEDMAATVIMGTQQAGVRADRKVDGVFSLWYGKGPGVDRAGDALHHGTAAGASRHGGVLVVVGDDHTAASSSIPHSSEASLIAWQMPIVHPASVDEYETFGLYGWALSRHAGTWVAFKAVSETVESGQSFLPAPTPSYSMPEDPELPAEELEYTARDFLSLAVEKRMNTRMKAVRAFVARHSIDKLVCAAPHATVGIVTVGKAHLDTMEALARLGIDVQAPDAPVRVYKPGLAWPLDAGRFQEFARGLGHILVVEEKNTVVETQIKDLLFNQAERPTVAGRTGLDGEPLIPSAGQLRPSLLAGQLAAWLARAAHRLVKIDAAAFACPDALSNEADGMRRRPYFCSGCPHNTSTKVPGGSQALSGVGCHYMAAWMDRDTAGLTQMGGEGADWIGLSRYIDTPHVFQNMGEGTYFHSGYLAIRQAVAAQATMTYKILFNDAVAMTGGQPVDGPLSVPRICRQLRGEGVERIVITTDEPEKYQGVDVAGASVHHRRELDTLQRELREMKGVTVLIHDQTCAAEKRRRRKKNEFPDPPRRMVINSAVCEGCGDCGSTSNCLSVVPLETPYGRKRAIDQSSCNKDYSCADGFCPSFVSVMDAKPRASGASTRDREALQASIAALPMPAIAAVEAPYRLLVAGVGGTGVITIGALVAMAAHLQGLSASVLDLTGLAQKGGTVISHIRLAPRHMAAGPVRLDWQQADAAILCDLVASTSADALGALRRGATRVTVNTYVAPVSEFTRNPDAAMRPEALLAKVRHAAGEDRTAAIDARAAALALFGDSILANVFMLGYAWQRGDVPLTHPALLRAIELNGVAVASNRAAFDAGRLAAHQPRALGDVLRPRESVVQLNLPETLDAAVTRRASELASYQDARYAATYRAFVDRVAARERELAERAGTRTSPRLALAVARNLFKLMAYKDEYEVARLYTNGDFTRQLEGQFEGVPGRDYRLRFHMAPPIFARKDPTTGSPRKMTLGPWTLSAMKVLARMKGLRGTWVDPFGHTRERRMERELIRQYREVVESLLATLSPDNLDRAVKIAALPEKIRGYGHIKRASVARYRDALAAHNVEINSTFWNTFTETPPTKAPTVSSAI</sequence>
<dbReference type="Pfam" id="PF01558">
    <property type="entry name" value="POR"/>
    <property type="match status" value="1"/>
</dbReference>
<dbReference type="NCBIfam" id="NF009588">
    <property type="entry name" value="PRK13029.1"/>
    <property type="match status" value="1"/>
</dbReference>
<dbReference type="InterPro" id="IPR051457">
    <property type="entry name" value="2-oxoacid:Fd_oxidoreductase"/>
</dbReference>
<dbReference type="InterPro" id="IPR019752">
    <property type="entry name" value="Pyrv/ketoisovalerate_OxRed_cat"/>
</dbReference>
<proteinExistence type="predicted"/>
<keyword evidence="5" id="KW-1185">Reference proteome</keyword>
<accession>A0A1W6YP41</accession>
<dbReference type="RefSeq" id="WP_086066216.1">
    <property type="nucleotide sequence ID" value="NZ_CP021108.1"/>
</dbReference>
<evidence type="ECO:0000313" key="5">
    <source>
        <dbReference type="Proteomes" id="UP000194151"/>
    </source>
</evidence>
<evidence type="ECO:0000256" key="1">
    <source>
        <dbReference type="ARBA" id="ARBA00023002"/>
    </source>
</evidence>
<dbReference type="InterPro" id="IPR029061">
    <property type="entry name" value="THDP-binding"/>
</dbReference>
<dbReference type="InterPro" id="IPR002869">
    <property type="entry name" value="Pyrv_flavodox_OxRed_cen"/>
</dbReference>
<dbReference type="KEGG" id="bgv:CAL12_19950"/>
<dbReference type="InterPro" id="IPR046667">
    <property type="entry name" value="DUF6537"/>
</dbReference>
<gene>
    <name evidence="4" type="ORF">CAL12_19950</name>
</gene>
<dbReference type="PANTHER" id="PTHR48084:SF3">
    <property type="entry name" value="SUBUNIT OF PYRUVATE:FLAVODOXIN OXIDOREDUCTASE"/>
    <property type="match status" value="1"/>
</dbReference>
<feature type="domain" description="Pyruvate/ketoisovalerate oxidoreductase catalytic" evidence="2">
    <location>
        <begin position="730"/>
        <end position="917"/>
    </location>
</feature>
<evidence type="ECO:0000313" key="4">
    <source>
        <dbReference type="EMBL" id="ARP82862.1"/>
    </source>
</evidence>
<keyword evidence="4" id="KW-0670">Pyruvate</keyword>
<reference evidence="4 5" key="1">
    <citation type="submission" date="2017-05" db="EMBL/GenBank/DDBJ databases">
        <title>Complete and WGS of Bordetella genogroups.</title>
        <authorList>
            <person name="Spilker T."/>
            <person name="LiPuma J."/>
        </authorList>
    </citation>
    <scope>NUCLEOTIDE SEQUENCE [LARGE SCALE GENOMIC DNA]</scope>
    <source>
        <strain evidence="4 5">AU19157</strain>
    </source>
</reference>
<dbReference type="SUPFAM" id="SSF52518">
    <property type="entry name" value="Thiamin diphosphate-binding fold (THDP-binding)"/>
    <property type="match status" value="2"/>
</dbReference>
<dbReference type="OrthoDB" id="9803617at2"/>
<dbReference type="PANTHER" id="PTHR48084">
    <property type="entry name" value="2-OXOGLUTARATE OXIDOREDUCTASE SUBUNIT KORB-RELATED"/>
    <property type="match status" value="1"/>
</dbReference>
<dbReference type="Proteomes" id="UP000194151">
    <property type="component" value="Chromosome"/>
</dbReference>
<name>A0A1W6YP41_9BORD</name>
<evidence type="ECO:0000259" key="2">
    <source>
        <dbReference type="Pfam" id="PF01558"/>
    </source>
</evidence>
<dbReference type="AlphaFoldDB" id="A0A1W6YP41"/>
<evidence type="ECO:0000259" key="3">
    <source>
        <dbReference type="Pfam" id="PF20169"/>
    </source>
</evidence>
<dbReference type="Gene3D" id="3.40.920.10">
    <property type="entry name" value="Pyruvate-ferredoxin oxidoreductase, PFOR, domain III"/>
    <property type="match status" value="1"/>
</dbReference>
<protein>
    <submittedName>
        <fullName evidence="4">Pyruvate ferredoxin oxidoreductase</fullName>
    </submittedName>
</protein>
<dbReference type="Gene3D" id="3.40.50.970">
    <property type="match status" value="1"/>
</dbReference>
<dbReference type="InterPro" id="IPR009014">
    <property type="entry name" value="Transketo_C/PFOR_II"/>
</dbReference>
<keyword evidence="1" id="KW-0560">Oxidoreductase</keyword>